<evidence type="ECO:0000313" key="4">
    <source>
        <dbReference type="Proteomes" id="UP001611383"/>
    </source>
</evidence>
<reference evidence="3 4" key="1">
    <citation type="submission" date="2019-08" db="EMBL/GenBank/DDBJ databases">
        <title>Archangium and Cystobacter genomes.</title>
        <authorList>
            <person name="Chen I.-C.K."/>
            <person name="Wielgoss S."/>
        </authorList>
    </citation>
    <scope>NUCLEOTIDE SEQUENCE [LARGE SCALE GENOMIC DNA]</scope>
    <source>
        <strain evidence="3 4">Cbm 6</strain>
    </source>
</reference>
<dbReference type="InterPro" id="IPR042099">
    <property type="entry name" value="ANL_N_sf"/>
</dbReference>
<dbReference type="Gene3D" id="3.40.50.12780">
    <property type="entry name" value="N-terminal domain of ligase-like"/>
    <property type="match status" value="1"/>
</dbReference>
<evidence type="ECO:0000259" key="2">
    <source>
        <dbReference type="Pfam" id="PF13193"/>
    </source>
</evidence>
<protein>
    <submittedName>
        <fullName evidence="3">Amino acid adenylation domain-containing protein</fullName>
    </submittedName>
</protein>
<gene>
    <name evidence="3" type="ORF">F0U60_19365</name>
</gene>
<dbReference type="PANTHER" id="PTHR45527:SF1">
    <property type="entry name" value="FATTY ACID SYNTHASE"/>
    <property type="match status" value="1"/>
</dbReference>
<name>A0ABY9WTD4_9BACT</name>
<dbReference type="InterPro" id="IPR020845">
    <property type="entry name" value="AMP-binding_CS"/>
</dbReference>
<dbReference type="InterPro" id="IPR045851">
    <property type="entry name" value="AMP-bd_C_sf"/>
</dbReference>
<dbReference type="PROSITE" id="PS00455">
    <property type="entry name" value="AMP_BINDING"/>
    <property type="match status" value="1"/>
</dbReference>
<organism evidence="3 4">
    <name type="scientific">Archangium minus</name>
    <dbReference type="NCBI Taxonomy" id="83450"/>
    <lineage>
        <taxon>Bacteria</taxon>
        <taxon>Pseudomonadati</taxon>
        <taxon>Myxococcota</taxon>
        <taxon>Myxococcia</taxon>
        <taxon>Myxococcales</taxon>
        <taxon>Cystobacterineae</taxon>
        <taxon>Archangiaceae</taxon>
        <taxon>Archangium</taxon>
    </lineage>
</organism>
<dbReference type="RefSeq" id="WP_395822061.1">
    <property type="nucleotide sequence ID" value="NZ_CP043494.1"/>
</dbReference>
<feature type="domain" description="AMP-dependent synthetase/ligase" evidence="1">
    <location>
        <begin position="14"/>
        <end position="384"/>
    </location>
</feature>
<feature type="domain" description="AMP-binding enzyme C-terminal" evidence="2">
    <location>
        <begin position="439"/>
        <end position="513"/>
    </location>
</feature>
<dbReference type="NCBIfam" id="TIGR01733">
    <property type="entry name" value="AA-adenyl-dom"/>
    <property type="match status" value="1"/>
</dbReference>
<dbReference type="CDD" id="cd05930">
    <property type="entry name" value="A_NRPS"/>
    <property type="match status" value="1"/>
</dbReference>
<evidence type="ECO:0000313" key="3">
    <source>
        <dbReference type="EMBL" id="WNG46031.1"/>
    </source>
</evidence>
<dbReference type="SUPFAM" id="SSF56801">
    <property type="entry name" value="Acetyl-CoA synthetase-like"/>
    <property type="match status" value="1"/>
</dbReference>
<dbReference type="Pfam" id="PF00501">
    <property type="entry name" value="AMP-binding"/>
    <property type="match status" value="1"/>
</dbReference>
<keyword evidence="4" id="KW-1185">Reference proteome</keyword>
<dbReference type="InterPro" id="IPR000873">
    <property type="entry name" value="AMP-dep_synth/lig_dom"/>
</dbReference>
<dbReference type="Proteomes" id="UP001611383">
    <property type="component" value="Chromosome"/>
</dbReference>
<dbReference type="InterPro" id="IPR025110">
    <property type="entry name" value="AMP-bd_C"/>
</dbReference>
<dbReference type="EMBL" id="CP043494">
    <property type="protein sequence ID" value="WNG46031.1"/>
    <property type="molecule type" value="Genomic_DNA"/>
</dbReference>
<dbReference type="InterPro" id="IPR010071">
    <property type="entry name" value="AA_adenyl_dom"/>
</dbReference>
<dbReference type="Pfam" id="PF13193">
    <property type="entry name" value="AMP-binding_C"/>
    <property type="match status" value="1"/>
</dbReference>
<evidence type="ECO:0000259" key="1">
    <source>
        <dbReference type="Pfam" id="PF00501"/>
    </source>
</evidence>
<accession>A0ABY9WTD4</accession>
<proteinExistence type="predicted"/>
<dbReference type="Gene3D" id="3.30.300.30">
    <property type="match status" value="1"/>
</dbReference>
<dbReference type="PANTHER" id="PTHR45527">
    <property type="entry name" value="NONRIBOSOMAL PEPTIDE SYNTHETASE"/>
    <property type="match status" value="1"/>
</dbReference>
<sequence length="527" mass="56787">MSEQTLSTILMGAASRFTSRTALVTSAGQLTYGELFDRALRLSAYLVETGLRPGDRVVICLPKGAELSVSIFGVLLAGGSYVPIDYTMPAARGVLILRDAEPSHLITTRQIAAALFQGEARGLVEPTAGGSAKQEVVVALRAAPSSKEGAGISWGEALSSAPLSAAVPVEALSIAYVLYTSGSTGRPKGVMQSHRSAVAFVEWTARHLGLRPEDVLSQHASPSFDLTIFDFFASALAGATLVPVPEWLFGQVAKTCRFIVKNGITVWYSVPSVLLRPDEGAPLRQLEGSALRHVILAGEVIPKPGLKELAAHLPEGCSISNWFGPTETNVCTFHDIGPEDLASDGPVPIGVPCPYAEIRLEGPDGPSTEEGELLVCSPTVMEGYRGLDELTAQRFVHEPDGRKFYRTGDIVRVESGRLSFLGRRDRLVKIRGYRIQLEELEQALREHPAVTEAAVVTFQEEGREQLGAAIALREPSEALVGEVRRHCAERLPPYMVPSRLLRLEALPRNSRGKVDVQEVSRLVSLGS</sequence>